<accession>A0A930UZ85</accession>
<dbReference type="Pfam" id="PF00132">
    <property type="entry name" value="Hexapep"/>
    <property type="match status" value="1"/>
</dbReference>
<keyword evidence="2" id="KW-1185">Reference proteome</keyword>
<evidence type="ECO:0000313" key="1">
    <source>
        <dbReference type="EMBL" id="MBF4160755.1"/>
    </source>
</evidence>
<dbReference type="InterPro" id="IPR001451">
    <property type="entry name" value="Hexapep"/>
</dbReference>
<proteinExistence type="predicted"/>
<dbReference type="AlphaFoldDB" id="A0A930UZ85"/>
<dbReference type="InterPro" id="IPR050484">
    <property type="entry name" value="Transf_Hexapept/Carb_Anhydrase"/>
</dbReference>
<dbReference type="Proteomes" id="UP000656804">
    <property type="component" value="Unassembled WGS sequence"/>
</dbReference>
<name>A0A930UZ85_9ACTN</name>
<dbReference type="InterPro" id="IPR047324">
    <property type="entry name" value="LbH_gamma_CA-like"/>
</dbReference>
<dbReference type="InterPro" id="IPR011004">
    <property type="entry name" value="Trimer_LpxA-like_sf"/>
</dbReference>
<evidence type="ECO:0000313" key="2">
    <source>
        <dbReference type="Proteomes" id="UP000656804"/>
    </source>
</evidence>
<dbReference type="RefSeq" id="WP_194501936.1">
    <property type="nucleotide sequence ID" value="NZ_JADIVZ010000001.1"/>
</dbReference>
<protein>
    <submittedName>
        <fullName evidence="1">Gamma carbonic anhydrase family protein</fullName>
    </submittedName>
</protein>
<dbReference type="Gene3D" id="2.160.10.10">
    <property type="entry name" value="Hexapeptide repeat proteins"/>
    <property type="match status" value="1"/>
</dbReference>
<dbReference type="CDD" id="cd04645">
    <property type="entry name" value="LbH_gamma_CA_like"/>
    <property type="match status" value="1"/>
</dbReference>
<dbReference type="PANTHER" id="PTHR13061:SF29">
    <property type="entry name" value="GAMMA CARBONIC ANHYDRASE-LIKE 1, MITOCHONDRIAL-RELATED"/>
    <property type="match status" value="1"/>
</dbReference>
<dbReference type="PANTHER" id="PTHR13061">
    <property type="entry name" value="DYNACTIN SUBUNIT P25"/>
    <property type="match status" value="1"/>
</dbReference>
<gene>
    <name evidence="1" type="ORF">ISG29_03580</name>
</gene>
<dbReference type="SUPFAM" id="SSF51161">
    <property type="entry name" value="Trimeric LpxA-like enzymes"/>
    <property type="match status" value="1"/>
</dbReference>
<reference evidence="1" key="1">
    <citation type="submission" date="2020-11" db="EMBL/GenBank/DDBJ databases">
        <title>Nocardioides sp. CBS4Y-1, whole genome shotgun sequence.</title>
        <authorList>
            <person name="Tuo L."/>
        </authorList>
    </citation>
    <scope>NUCLEOTIDE SEQUENCE</scope>
    <source>
        <strain evidence="1">CBS4Y-1</strain>
    </source>
</reference>
<comment type="caution">
    <text evidence="1">The sequence shown here is derived from an EMBL/GenBank/DDBJ whole genome shotgun (WGS) entry which is preliminary data.</text>
</comment>
<sequence length="173" mass="17510">MTPRPLLLRYGGQAPTIADTAWIAPTATLIGAVTVRPDASVWFGAVIRADGSDITIGAGSNVQDGCVFHTDTGMPLTVGSGVAVGHNAVLHGCRIGDGVLVGMGAVVLNGARIGSGSLIAAGAVVLEGTEIPPRSLVAGVPATVRRVTTAHEVAMIADNASRYVARAREYASQ</sequence>
<dbReference type="EMBL" id="JADIVZ010000001">
    <property type="protein sequence ID" value="MBF4160755.1"/>
    <property type="molecule type" value="Genomic_DNA"/>
</dbReference>
<organism evidence="1 2">
    <name type="scientific">Nocardioides acrostichi</name>
    <dbReference type="NCBI Taxonomy" id="2784339"/>
    <lineage>
        <taxon>Bacteria</taxon>
        <taxon>Bacillati</taxon>
        <taxon>Actinomycetota</taxon>
        <taxon>Actinomycetes</taxon>
        <taxon>Propionibacteriales</taxon>
        <taxon>Nocardioidaceae</taxon>
        <taxon>Nocardioides</taxon>
    </lineage>
</organism>